<organism evidence="2">
    <name type="scientific">hydrothermal vent metagenome</name>
    <dbReference type="NCBI Taxonomy" id="652676"/>
    <lineage>
        <taxon>unclassified sequences</taxon>
        <taxon>metagenomes</taxon>
        <taxon>ecological metagenomes</taxon>
    </lineage>
</organism>
<evidence type="ECO:0000256" key="1">
    <source>
        <dbReference type="SAM" id="MobiDB-lite"/>
    </source>
</evidence>
<protein>
    <submittedName>
        <fullName evidence="2">Uncharacterized protein</fullName>
    </submittedName>
</protein>
<dbReference type="EMBL" id="UOFM01000012">
    <property type="protein sequence ID" value="VAW72213.1"/>
    <property type="molecule type" value="Genomic_DNA"/>
</dbReference>
<dbReference type="AlphaFoldDB" id="A0A3B0Y734"/>
<evidence type="ECO:0000313" key="2">
    <source>
        <dbReference type="EMBL" id="VAW72213.1"/>
    </source>
</evidence>
<sequence>MPEPVSSAATVEFNADRQKVPPHSVQAEQSLLGGLLL</sequence>
<accession>A0A3B0Y734</accession>
<reference evidence="2" key="1">
    <citation type="submission" date="2018-06" db="EMBL/GenBank/DDBJ databases">
        <authorList>
            <person name="Zhirakovskaya E."/>
        </authorList>
    </citation>
    <scope>NUCLEOTIDE SEQUENCE</scope>
</reference>
<gene>
    <name evidence="2" type="ORF">MNBD_GAMMA14-355</name>
</gene>
<name>A0A3B0Y734_9ZZZZ</name>
<proteinExistence type="predicted"/>
<feature type="non-terminal residue" evidence="2">
    <location>
        <position position="37"/>
    </location>
</feature>
<feature type="region of interest" description="Disordered" evidence="1">
    <location>
        <begin position="1"/>
        <end position="26"/>
    </location>
</feature>